<gene>
    <name evidence="8" type="ORF">LCOR_05680.1</name>
</gene>
<accession>A0A068RWN5</accession>
<keyword evidence="9" id="KW-1185">Reference proteome</keyword>
<evidence type="ECO:0000256" key="3">
    <source>
        <dbReference type="ARBA" id="ARBA00022989"/>
    </source>
</evidence>
<reference evidence="8" key="1">
    <citation type="submission" date="2013-08" db="EMBL/GenBank/DDBJ databases">
        <title>Gene expansion shapes genome architecture in the human pathogen Lichtheimia corymbifera: an evolutionary genomics analysis in the ancient terrestrial Mucorales (Mucoromycotina).</title>
        <authorList>
            <person name="Schwartze V.U."/>
            <person name="Winter S."/>
            <person name="Shelest E."/>
            <person name="Marcet-Houben M."/>
            <person name="Horn F."/>
            <person name="Wehner S."/>
            <person name="Hoffmann K."/>
            <person name="Riege K."/>
            <person name="Sammeth M."/>
            <person name="Nowrousian M."/>
            <person name="Valiante V."/>
            <person name="Linde J."/>
            <person name="Jacobsen I.D."/>
            <person name="Marz M."/>
            <person name="Brakhage A.A."/>
            <person name="Gabaldon T."/>
            <person name="Bocker S."/>
            <person name="Voigt K."/>
        </authorList>
    </citation>
    <scope>NUCLEOTIDE SEQUENCE [LARGE SCALE GENOMIC DNA]</scope>
    <source>
        <strain evidence="8">FSU 9682</strain>
    </source>
</reference>
<sequence>MLVSFGTLLMLLTTSCQVQGAAAATHVSQQHYYRVVPSSSTFPPNTQSISPLPQNPLNNSMMSILGANIGNKTLFPSTALQIDTAHENSVTDLLSRLGHDMHMHMNDENPVTIFGSLSSSSHDDNDQQHMSTSDLWQWRTGQWILLVEHIPGFTGRSTVIHKHWLISCFATHWICFNTLDSTTSSCTNDVHPSSSSPSPPPRVIHAMKQISVKHVLVIGNDNDNTTTSSWLLDLSQAPMLSWKSIDHGDHPSSPSSLDIGRRGSKRHLVRRELPEEGKGGQSDSGGGLNGGAVAGIVVGICAFFALAAGFIFWNRRQQSRRLHFHHKHRAARFSLSTPPPSRPVSEIHHDGMGIIRTASLPEPHHTRLSTLSFGSDFHVSMHNDPSYSSVSMPHSRFDSRISKKTLHDMPDTTMIQRPEPSLAPSSRRPSFQALASSQHQHQHQQQSMVETSHPLSTSSPRNSSTAFRRLTLNLSSALRSSSANNQQRPDDDMAPSPSSILKRYTIAGLASERRRSSMMGGSNGVRTSRFLHIPGASAFAEEPNPRMSLSASSIGGRSVSSVQWVGFNDQMDYKEQHWNPTVQLAVTNEQHRQSVSSSRATSLALDSDPYTSSRGTLVSTASPRNSIQQRQQQQPQQPSPASYRLSMQELYSWDDSLFSQRIRSSILARQQQQHQGSCASLPARTTGHHRLHNDSNSSSADSFVINTGVASMSSPTRPTFK</sequence>
<keyword evidence="4 6" id="KW-0472">Membrane</keyword>
<evidence type="ECO:0000313" key="8">
    <source>
        <dbReference type="EMBL" id="CDH54434.1"/>
    </source>
</evidence>
<dbReference type="EMBL" id="CBTN010000023">
    <property type="protein sequence ID" value="CDH54434.1"/>
    <property type="molecule type" value="Genomic_DNA"/>
</dbReference>
<keyword evidence="3 6" id="KW-1133">Transmembrane helix</keyword>
<evidence type="ECO:0000256" key="5">
    <source>
        <dbReference type="SAM" id="MobiDB-lite"/>
    </source>
</evidence>
<feature type="compositionally biased region" description="Low complexity" evidence="5">
    <location>
        <begin position="436"/>
        <end position="447"/>
    </location>
</feature>
<comment type="caution">
    <text evidence="8">The sequence shown here is derived from an EMBL/GenBank/DDBJ whole genome shotgun (WGS) entry which is preliminary data.</text>
</comment>
<evidence type="ECO:0000256" key="1">
    <source>
        <dbReference type="ARBA" id="ARBA00004167"/>
    </source>
</evidence>
<feature type="compositionally biased region" description="Polar residues" evidence="5">
    <location>
        <begin position="609"/>
        <end position="627"/>
    </location>
</feature>
<dbReference type="OrthoDB" id="199599at2759"/>
<feature type="region of interest" description="Disordered" evidence="5">
    <location>
        <begin position="668"/>
        <end position="721"/>
    </location>
</feature>
<feature type="region of interest" description="Disordered" evidence="5">
    <location>
        <begin position="589"/>
        <end position="642"/>
    </location>
</feature>
<keyword evidence="2 6" id="KW-0812">Transmembrane</keyword>
<dbReference type="InterPro" id="IPR051694">
    <property type="entry name" value="Immunoregulatory_rcpt-like"/>
</dbReference>
<dbReference type="STRING" id="1263082.A0A068RWN5"/>
<feature type="region of interest" description="Disordered" evidence="5">
    <location>
        <begin position="478"/>
        <end position="500"/>
    </location>
</feature>
<keyword evidence="7" id="KW-0732">Signal</keyword>
<dbReference type="Proteomes" id="UP000027586">
    <property type="component" value="Unassembled WGS sequence"/>
</dbReference>
<feature type="compositionally biased region" description="Polar residues" evidence="5">
    <location>
        <begin position="694"/>
        <end position="721"/>
    </location>
</feature>
<evidence type="ECO:0000256" key="4">
    <source>
        <dbReference type="ARBA" id="ARBA00023136"/>
    </source>
</evidence>
<feature type="transmembrane region" description="Helical" evidence="6">
    <location>
        <begin position="292"/>
        <end position="313"/>
    </location>
</feature>
<evidence type="ECO:0000256" key="7">
    <source>
        <dbReference type="SAM" id="SignalP"/>
    </source>
</evidence>
<evidence type="ECO:0000256" key="2">
    <source>
        <dbReference type="ARBA" id="ARBA00022692"/>
    </source>
</evidence>
<feature type="compositionally biased region" description="Polar residues" evidence="5">
    <location>
        <begin position="589"/>
        <end position="601"/>
    </location>
</feature>
<dbReference type="GO" id="GO:0071944">
    <property type="term" value="C:cell periphery"/>
    <property type="evidence" value="ECO:0007669"/>
    <property type="project" value="UniProtKB-ARBA"/>
</dbReference>
<protein>
    <submittedName>
        <fullName evidence="8">Uncharacterized protein</fullName>
    </submittedName>
</protein>
<comment type="subcellular location">
    <subcellularLocation>
        <location evidence="1">Membrane</location>
        <topology evidence="1">Single-pass membrane protein</topology>
    </subcellularLocation>
</comment>
<dbReference type="CDD" id="cd12087">
    <property type="entry name" value="TM_EGFR-like"/>
    <property type="match status" value="1"/>
</dbReference>
<evidence type="ECO:0000313" key="9">
    <source>
        <dbReference type="Proteomes" id="UP000027586"/>
    </source>
</evidence>
<feature type="compositionally biased region" description="Polar residues" evidence="5">
    <location>
        <begin position="668"/>
        <end position="678"/>
    </location>
</feature>
<dbReference type="AlphaFoldDB" id="A0A068RWN5"/>
<feature type="compositionally biased region" description="Polar residues" evidence="5">
    <location>
        <begin position="423"/>
        <end position="435"/>
    </location>
</feature>
<evidence type="ECO:0000256" key="6">
    <source>
        <dbReference type="SAM" id="Phobius"/>
    </source>
</evidence>
<feature type="region of interest" description="Disordered" evidence="5">
    <location>
        <begin position="405"/>
        <end position="464"/>
    </location>
</feature>
<organism evidence="8 9">
    <name type="scientific">Lichtheimia corymbifera JMRC:FSU:9682</name>
    <dbReference type="NCBI Taxonomy" id="1263082"/>
    <lineage>
        <taxon>Eukaryota</taxon>
        <taxon>Fungi</taxon>
        <taxon>Fungi incertae sedis</taxon>
        <taxon>Mucoromycota</taxon>
        <taxon>Mucoromycotina</taxon>
        <taxon>Mucoromycetes</taxon>
        <taxon>Mucorales</taxon>
        <taxon>Lichtheimiaceae</taxon>
        <taxon>Lichtheimia</taxon>
    </lineage>
</organism>
<dbReference type="PANTHER" id="PTHR15549">
    <property type="entry name" value="PAIRED IMMUNOGLOBULIN-LIKE TYPE 2 RECEPTOR"/>
    <property type="match status" value="1"/>
</dbReference>
<feature type="compositionally biased region" description="Polar residues" evidence="5">
    <location>
        <begin position="448"/>
        <end position="464"/>
    </location>
</feature>
<feature type="chain" id="PRO_5001655265" evidence="7">
    <location>
        <begin position="24"/>
        <end position="721"/>
    </location>
</feature>
<feature type="region of interest" description="Disordered" evidence="5">
    <location>
        <begin position="245"/>
        <end position="287"/>
    </location>
</feature>
<dbReference type="VEuPathDB" id="FungiDB:LCOR_05680.1"/>
<name>A0A068RWN5_9FUNG</name>
<proteinExistence type="predicted"/>
<feature type="signal peptide" evidence="7">
    <location>
        <begin position="1"/>
        <end position="23"/>
    </location>
</feature>
<dbReference type="GO" id="GO:0016020">
    <property type="term" value="C:membrane"/>
    <property type="evidence" value="ECO:0007669"/>
    <property type="project" value="UniProtKB-SubCell"/>
</dbReference>